<evidence type="ECO:0000256" key="1">
    <source>
        <dbReference type="ARBA" id="ARBA00002123"/>
    </source>
</evidence>
<comment type="caution">
    <text evidence="5">The sequence shown here is derived from an EMBL/GenBank/DDBJ whole genome shotgun (WGS) entry which is preliminary data.</text>
</comment>
<dbReference type="GO" id="GO:0005739">
    <property type="term" value="C:mitochondrion"/>
    <property type="evidence" value="ECO:0007669"/>
    <property type="project" value="TreeGrafter"/>
</dbReference>
<reference evidence="5" key="1">
    <citation type="submission" date="2023-01" db="EMBL/GenBank/DDBJ databases">
        <title>Metagenome sequencing of chrysophaentin producing Chrysophaeum taylorii.</title>
        <authorList>
            <person name="Davison J."/>
            <person name="Bewley C."/>
        </authorList>
    </citation>
    <scope>NUCLEOTIDE SEQUENCE</scope>
    <source>
        <strain evidence="5">NIES-1699</strain>
    </source>
</reference>
<organism evidence="5 6">
    <name type="scientific">Chrysophaeum taylorii</name>
    <dbReference type="NCBI Taxonomy" id="2483200"/>
    <lineage>
        <taxon>Eukaryota</taxon>
        <taxon>Sar</taxon>
        <taxon>Stramenopiles</taxon>
        <taxon>Ochrophyta</taxon>
        <taxon>Pelagophyceae</taxon>
        <taxon>Pelagomonadales</taxon>
        <taxon>Pelagomonadaceae</taxon>
        <taxon>Chrysophaeum</taxon>
    </lineage>
</organism>
<evidence type="ECO:0000313" key="6">
    <source>
        <dbReference type="Proteomes" id="UP001230188"/>
    </source>
</evidence>
<gene>
    <name evidence="5" type="ORF">CTAYLR_010076</name>
</gene>
<evidence type="ECO:0000313" key="5">
    <source>
        <dbReference type="EMBL" id="KAJ8600991.1"/>
    </source>
</evidence>
<dbReference type="Proteomes" id="UP001230188">
    <property type="component" value="Unassembled WGS sequence"/>
</dbReference>
<dbReference type="InterPro" id="IPR011765">
    <property type="entry name" value="Pept_M16_N"/>
</dbReference>
<dbReference type="EMBL" id="JAQMWT010000460">
    <property type="protein sequence ID" value="KAJ8600991.1"/>
    <property type="molecule type" value="Genomic_DNA"/>
</dbReference>
<dbReference type="PANTHER" id="PTHR11851:SF49">
    <property type="entry name" value="MITOCHONDRIAL-PROCESSING PEPTIDASE SUBUNIT ALPHA"/>
    <property type="match status" value="1"/>
</dbReference>
<dbReference type="InterPro" id="IPR011249">
    <property type="entry name" value="Metalloenz_LuxS/M16"/>
</dbReference>
<dbReference type="Pfam" id="PF00675">
    <property type="entry name" value="Peptidase_M16"/>
    <property type="match status" value="1"/>
</dbReference>
<comment type="function">
    <text evidence="1">Substrate recognition and binding subunit of the essential mitochondrial processing protease (MPP), which cleaves the mitochondrial sequence off newly imported precursors proteins.</text>
</comment>
<protein>
    <submittedName>
        <fullName evidence="5">Uncharacterized protein</fullName>
    </submittedName>
</protein>
<dbReference type="InterPro" id="IPR050361">
    <property type="entry name" value="MPP/UQCRC_Complex"/>
</dbReference>
<dbReference type="PANTHER" id="PTHR11851">
    <property type="entry name" value="METALLOPROTEASE"/>
    <property type="match status" value="1"/>
</dbReference>
<accession>A0AAD7XJU2</accession>
<sequence length="438" mass="45749">MLLRRATRALSLAAGETLESLTLDNGVTVASQNFGGGVAALSVSVAAGSRIETETTNGLCALISKAAVAEASPSIAALGGTLTSAVTRETTSYTATVLKEHAPAAAAILAEAVSTAPSAAAFAAARDDTLATMSPVPMSSAALMEDLHACAFLETQMGAPVLGTTASVSALSETDAVAVMASPAYSTMWVAAVGAPASEVSAPFAGIAAPTSDLVPASQVSPAVFTGSDIKMQYDSHDLARICFAYEFPALKSTHATAAKLLSFILAAPPQDATSLYEPFNSHCKLTRELAEQDALVACEPFYIPYSDTALFGLSLVTKDVRIEDCMWYSCNNLVRLCFDVSQSELDRAKLAFKAAIAKTYASPGNVAAAYASDLALIGRVVPPSELVARVSDLDLKDIKDTAYNFIHDNDHALAAVGPLHELPDYNWVRTASYNYHY</sequence>
<evidence type="ECO:0000256" key="2">
    <source>
        <dbReference type="ARBA" id="ARBA00007261"/>
    </source>
</evidence>
<feature type="domain" description="Peptidase M16 N-terminal" evidence="3">
    <location>
        <begin position="29"/>
        <end position="164"/>
    </location>
</feature>
<keyword evidence="6" id="KW-1185">Reference proteome</keyword>
<dbReference type="InterPro" id="IPR007863">
    <property type="entry name" value="Peptidase_M16_C"/>
</dbReference>
<evidence type="ECO:0000259" key="3">
    <source>
        <dbReference type="Pfam" id="PF00675"/>
    </source>
</evidence>
<dbReference type="GO" id="GO:0046872">
    <property type="term" value="F:metal ion binding"/>
    <property type="evidence" value="ECO:0007669"/>
    <property type="project" value="InterPro"/>
</dbReference>
<evidence type="ECO:0000259" key="4">
    <source>
        <dbReference type="Pfam" id="PF05193"/>
    </source>
</evidence>
<comment type="similarity">
    <text evidence="2">Belongs to the peptidase M16 family.</text>
</comment>
<name>A0AAD7XJU2_9STRA</name>
<proteinExistence type="inferred from homology"/>
<dbReference type="Gene3D" id="3.30.830.10">
    <property type="entry name" value="Metalloenzyme, LuxS/M16 peptidase-like"/>
    <property type="match status" value="2"/>
</dbReference>
<dbReference type="AlphaFoldDB" id="A0AAD7XJU2"/>
<feature type="domain" description="Peptidase M16 C-terminal" evidence="4">
    <location>
        <begin position="220"/>
        <end position="351"/>
    </location>
</feature>
<dbReference type="SUPFAM" id="SSF63411">
    <property type="entry name" value="LuxS/MPP-like metallohydrolase"/>
    <property type="match status" value="2"/>
</dbReference>
<dbReference type="Pfam" id="PF05193">
    <property type="entry name" value="Peptidase_M16_C"/>
    <property type="match status" value="1"/>
</dbReference>